<dbReference type="RefSeq" id="WP_176855997.1">
    <property type="nucleotide sequence ID" value="NZ_JABCJD010000013.1"/>
</dbReference>
<dbReference type="PANTHER" id="PTHR35564:SF4">
    <property type="entry name" value="CYTOPLASMIC PROTEIN"/>
    <property type="match status" value="1"/>
</dbReference>
<dbReference type="EMBL" id="JABCJD010000013">
    <property type="protein sequence ID" value="NVO29307.1"/>
    <property type="molecule type" value="Genomic_DNA"/>
</dbReference>
<name>A0ABX2PIG7_9RHOB</name>
<evidence type="ECO:0000313" key="2">
    <source>
        <dbReference type="Proteomes" id="UP000523601"/>
    </source>
</evidence>
<keyword evidence="2" id="KW-1185">Reference proteome</keyword>
<dbReference type="Proteomes" id="UP000523601">
    <property type="component" value="Unassembled WGS sequence"/>
</dbReference>
<dbReference type="Pfam" id="PF06996">
    <property type="entry name" value="T6SS_TssG"/>
    <property type="match status" value="1"/>
</dbReference>
<accession>A0ABX2PIG7</accession>
<evidence type="ECO:0000313" key="1">
    <source>
        <dbReference type="EMBL" id="NVO29307.1"/>
    </source>
</evidence>
<comment type="caution">
    <text evidence="1">The sequence shown here is derived from an EMBL/GenBank/DDBJ whole genome shotgun (WGS) entry which is preliminary data.</text>
</comment>
<gene>
    <name evidence="1" type="ORF">HJ526_17945</name>
</gene>
<dbReference type="InterPro" id="IPR010732">
    <property type="entry name" value="T6SS_TssG-like"/>
</dbReference>
<sequence>MTHILDDMTPLQALRTDVPAFGRALAADQRDPAPFGSTALNDAGSHAPQSHTDAFALSMNGLRSIDGGLPDYLLEEMFRRLNAGDRSLYDFLGMFDRRLTDLKLAVEQQAILVAEQDAGASGPALLPLIARLSGGRTSALSLIPELLSKSRGLDGLRRALSWWTRREVRVSADFDRPTPVDESCRTTLGSPNAALGRGTLLGKFGHTAQGRIEIEVLCPDRASFETLLADDRMIEGFWQILQAILRDPAPFSVYAVIPREAIGAPKLSARRGQGTRLGQYNCLGLSRPQGKTTRIKLTNSAAAA</sequence>
<protein>
    <submittedName>
        <fullName evidence="1">Type VI secretion system baseplate subunit TssG</fullName>
    </submittedName>
</protein>
<reference evidence="1 2" key="1">
    <citation type="submission" date="2020-04" db="EMBL/GenBank/DDBJ databases">
        <title>Donghicola sp., a member of the Rhodobacteraceae family isolated from mangrove forest in Thailand.</title>
        <authorList>
            <person name="Charoenyingcharoen P."/>
            <person name="Yukphan P."/>
        </authorList>
    </citation>
    <scope>NUCLEOTIDE SEQUENCE [LARGE SCALE GENOMIC DNA]</scope>
    <source>
        <strain evidence="1 2">C2-DW-16</strain>
    </source>
</reference>
<proteinExistence type="predicted"/>
<dbReference type="PANTHER" id="PTHR35564">
    <property type="match status" value="1"/>
</dbReference>
<organism evidence="1 2">
    <name type="scientific">Donghicola mangrovi</name>
    <dbReference type="NCBI Taxonomy" id="2729614"/>
    <lineage>
        <taxon>Bacteria</taxon>
        <taxon>Pseudomonadati</taxon>
        <taxon>Pseudomonadota</taxon>
        <taxon>Alphaproteobacteria</taxon>
        <taxon>Rhodobacterales</taxon>
        <taxon>Roseobacteraceae</taxon>
        <taxon>Donghicola</taxon>
    </lineage>
</organism>